<gene>
    <name evidence="6" type="primary">dnaK_1</name>
    <name evidence="6" type="ORF">NCTC1542_02445</name>
</gene>
<accession>A0A378US58</accession>
<dbReference type="Gene3D" id="3.90.640.10">
    <property type="entry name" value="Actin, Chain A, domain 4"/>
    <property type="match status" value="1"/>
</dbReference>
<dbReference type="GO" id="GO:0140662">
    <property type="term" value="F:ATP-dependent protein folding chaperone"/>
    <property type="evidence" value="ECO:0007669"/>
    <property type="project" value="InterPro"/>
</dbReference>
<feature type="compositionally biased region" description="Low complexity" evidence="4">
    <location>
        <begin position="544"/>
        <end position="553"/>
    </location>
</feature>
<sequence>MDYRIRFFSKRGEMADGIGLSIGSTNLTAVVVDRAAVKRSPVLTLFPQRAPEVGVPSENPNLNVNERGLILTDFVERVGDPVGMLAPDGSTHRGEIVLAEALAALLRTLTGGRPPADPIAVTHPAHWRPNQIAALRTELAALGGFGDPELLPDAVAGLVALQDNPGVPSRGVIAVCDFGGSGTSITLADADNGYRPIAPTIRHPDLSGDLIDQGLLTHVVNDLSAAGTIDLASTSAIGSLGRLRAECRRAKERLSTESVTALIAELPGHRSEVRLTRNELDDVIAEPLREFTAVLQGAIERAGLRPGELVAVASIGGGARIPAITTTLSEHLRLPVITAAQPELTPAIGGGLVAVRGTVEDSRTAMAPASMAGAPATQAAALVAPDPPAAPQALAWSDAENVPDVAPADDYRPEAYGDDYGSDFDTGFEPAGGRTAARPQLEFGERELTEHDEIAARPWYRRPPVMLGAGAAAVLVAVVAVLFNVIGSDEPTRPASTSKAVTSTTAAPDEPAPAVPVDEPATDQAPQTAVRQAPAPHTVTHTVEQPAPQAPATENPPPAETPPPPTTEAPPTTTEAPPTTTQAPTTTQPPTTTQAPWSPTAPYPTIPGLPWVPAPGGGHTGG</sequence>
<dbReference type="EMBL" id="UGQY01000002">
    <property type="protein sequence ID" value="STZ87675.1"/>
    <property type="molecule type" value="Genomic_DNA"/>
</dbReference>
<dbReference type="PANTHER" id="PTHR42749:SF1">
    <property type="entry name" value="CELL SHAPE-DETERMINING PROTEIN MREB"/>
    <property type="match status" value="1"/>
</dbReference>
<dbReference type="Pfam" id="PF00012">
    <property type="entry name" value="HSP70"/>
    <property type="match status" value="1"/>
</dbReference>
<feature type="compositionally biased region" description="Pro residues" evidence="4">
    <location>
        <begin position="554"/>
        <end position="568"/>
    </location>
</feature>
<keyword evidence="5" id="KW-0472">Membrane</keyword>
<dbReference type="InterPro" id="IPR013126">
    <property type="entry name" value="Hsp_70_fam"/>
</dbReference>
<keyword evidence="5" id="KW-0812">Transmembrane</keyword>
<evidence type="ECO:0000256" key="4">
    <source>
        <dbReference type="SAM" id="MobiDB-lite"/>
    </source>
</evidence>
<evidence type="ECO:0000313" key="7">
    <source>
        <dbReference type="Proteomes" id="UP000255389"/>
    </source>
</evidence>
<feature type="compositionally biased region" description="Low complexity" evidence="4">
    <location>
        <begin position="495"/>
        <end position="509"/>
    </location>
</feature>
<dbReference type="GO" id="GO:0005524">
    <property type="term" value="F:ATP binding"/>
    <property type="evidence" value="ECO:0007669"/>
    <property type="project" value="UniProtKB-KW"/>
</dbReference>
<keyword evidence="5" id="KW-1133">Transmembrane helix</keyword>
<feature type="region of interest" description="Disordered" evidence="4">
    <location>
        <begin position="488"/>
        <end position="622"/>
    </location>
</feature>
<dbReference type="PANTHER" id="PTHR42749">
    <property type="entry name" value="CELL SHAPE-DETERMINING PROTEIN MREB"/>
    <property type="match status" value="1"/>
</dbReference>
<keyword evidence="1" id="KW-0547">Nucleotide-binding</keyword>
<feature type="compositionally biased region" description="Pro residues" evidence="4">
    <location>
        <begin position="599"/>
        <end position="613"/>
    </location>
</feature>
<feature type="compositionally biased region" description="Low complexity" evidence="4">
    <location>
        <begin position="569"/>
        <end position="598"/>
    </location>
</feature>
<dbReference type="CDD" id="cd10170">
    <property type="entry name" value="ASKHA_NBD_HSP70"/>
    <property type="match status" value="1"/>
</dbReference>
<evidence type="ECO:0000313" key="6">
    <source>
        <dbReference type="EMBL" id="STZ87675.1"/>
    </source>
</evidence>
<evidence type="ECO:0000256" key="5">
    <source>
        <dbReference type="SAM" id="Phobius"/>
    </source>
</evidence>
<dbReference type="SUPFAM" id="SSF53067">
    <property type="entry name" value="Actin-like ATPase domain"/>
    <property type="match status" value="1"/>
</dbReference>
<dbReference type="Proteomes" id="UP000255389">
    <property type="component" value="Unassembled WGS sequence"/>
</dbReference>
<name>A0A378US58_MYCFO</name>
<feature type="transmembrane region" description="Helical" evidence="5">
    <location>
        <begin position="465"/>
        <end position="486"/>
    </location>
</feature>
<protein>
    <submittedName>
        <fullName evidence="6">Molecular chaperone</fullName>
    </submittedName>
</protein>
<reference evidence="6 7" key="1">
    <citation type="submission" date="2018-06" db="EMBL/GenBank/DDBJ databases">
        <authorList>
            <consortium name="Pathogen Informatics"/>
            <person name="Doyle S."/>
        </authorList>
    </citation>
    <scope>NUCLEOTIDE SEQUENCE [LARGE SCALE GENOMIC DNA]</scope>
    <source>
        <strain evidence="6 7">NCTC1542</strain>
    </source>
</reference>
<keyword evidence="3" id="KW-0143">Chaperone</keyword>
<dbReference type="Gene3D" id="3.30.420.40">
    <property type="match status" value="2"/>
</dbReference>
<organism evidence="6 7">
    <name type="scientific">Mycolicibacterium fortuitum</name>
    <name type="common">Mycobacterium fortuitum</name>
    <dbReference type="NCBI Taxonomy" id="1766"/>
    <lineage>
        <taxon>Bacteria</taxon>
        <taxon>Bacillati</taxon>
        <taxon>Actinomycetota</taxon>
        <taxon>Actinomycetes</taxon>
        <taxon>Mycobacteriales</taxon>
        <taxon>Mycobacteriaceae</taxon>
        <taxon>Mycolicibacterium</taxon>
    </lineage>
</organism>
<dbReference type="AlphaFoldDB" id="A0A378US58"/>
<keyword evidence="2" id="KW-0067">ATP-binding</keyword>
<proteinExistence type="predicted"/>
<evidence type="ECO:0000256" key="3">
    <source>
        <dbReference type="ARBA" id="ARBA00023186"/>
    </source>
</evidence>
<evidence type="ECO:0000256" key="2">
    <source>
        <dbReference type="ARBA" id="ARBA00022840"/>
    </source>
</evidence>
<evidence type="ECO:0000256" key="1">
    <source>
        <dbReference type="ARBA" id="ARBA00022741"/>
    </source>
</evidence>
<dbReference type="InterPro" id="IPR043129">
    <property type="entry name" value="ATPase_NBD"/>
</dbReference>